<dbReference type="EMBL" id="DSYQ01000027">
    <property type="protein sequence ID" value="HGT71430.1"/>
    <property type="molecule type" value="Genomic_DNA"/>
</dbReference>
<gene>
    <name evidence="1" type="ORF">ENT43_04180</name>
</gene>
<comment type="caution">
    <text evidence="1">The sequence shown here is derived from an EMBL/GenBank/DDBJ whole genome shotgun (WGS) entry which is preliminary data.</text>
</comment>
<proteinExistence type="predicted"/>
<dbReference type="AlphaFoldDB" id="A0A7C4M170"/>
<reference evidence="1" key="1">
    <citation type="journal article" date="2020" name="mSystems">
        <title>Genome- and Community-Level Interaction Insights into Carbon Utilization and Element Cycling Functions of Hydrothermarchaeota in Hydrothermal Sediment.</title>
        <authorList>
            <person name="Zhou Z."/>
            <person name="Liu Y."/>
            <person name="Xu W."/>
            <person name="Pan J."/>
            <person name="Luo Z.H."/>
            <person name="Li M."/>
        </authorList>
    </citation>
    <scope>NUCLEOTIDE SEQUENCE [LARGE SCALE GENOMIC DNA]</scope>
    <source>
        <strain evidence="1">SpSt-579</strain>
    </source>
</reference>
<organism evidence="1">
    <name type="scientific">candidate division CPR3 bacterium</name>
    <dbReference type="NCBI Taxonomy" id="2268181"/>
    <lineage>
        <taxon>Bacteria</taxon>
        <taxon>Bacteria division CPR3</taxon>
    </lineage>
</organism>
<protein>
    <submittedName>
        <fullName evidence="1">Uncharacterized protein</fullName>
    </submittedName>
</protein>
<name>A0A7C4M170_UNCC3</name>
<evidence type="ECO:0000313" key="1">
    <source>
        <dbReference type="EMBL" id="HGT71430.1"/>
    </source>
</evidence>
<sequence length="125" mass="14656">MISIKAFKTLKKKGVIRMLLQNLDEARQKAANTVAIHMVDTMQRYQHFKIVETLRICDFSEINILRALRALLQQKMHWQGFREIILENLKKVQLPFEQICREMAGVGGLNWETMKSSLLKKELQT</sequence>
<accession>A0A7C4M170</accession>